<feature type="compositionally biased region" description="Basic and acidic residues" evidence="4">
    <location>
        <begin position="281"/>
        <end position="298"/>
    </location>
</feature>
<dbReference type="CDD" id="cd11296">
    <property type="entry name" value="O-FucT_like"/>
    <property type="match status" value="1"/>
</dbReference>
<dbReference type="EMBL" id="JAAAHW010000613">
    <property type="protein sequence ID" value="KAG0000592.1"/>
    <property type="molecule type" value="Genomic_DNA"/>
</dbReference>
<protein>
    <submittedName>
        <fullName evidence="5">Uncharacterized protein</fullName>
    </submittedName>
</protein>
<keyword evidence="3" id="KW-0119">Carbohydrate metabolism</keyword>
<keyword evidence="1" id="KW-0808">Transferase</keyword>
<dbReference type="Proteomes" id="UP000749646">
    <property type="component" value="Unassembled WGS sequence"/>
</dbReference>
<proteinExistence type="predicted"/>
<evidence type="ECO:0000256" key="1">
    <source>
        <dbReference type="ARBA" id="ARBA00022679"/>
    </source>
</evidence>
<feature type="region of interest" description="Disordered" evidence="4">
    <location>
        <begin position="253"/>
        <end position="321"/>
    </location>
</feature>
<dbReference type="AlphaFoldDB" id="A0A9P6STA9"/>
<accession>A0A9P6STA9</accession>
<organism evidence="5 6">
    <name type="scientific">Modicella reniformis</name>
    <dbReference type="NCBI Taxonomy" id="1440133"/>
    <lineage>
        <taxon>Eukaryota</taxon>
        <taxon>Fungi</taxon>
        <taxon>Fungi incertae sedis</taxon>
        <taxon>Mucoromycota</taxon>
        <taxon>Mortierellomycotina</taxon>
        <taxon>Mortierellomycetes</taxon>
        <taxon>Mortierellales</taxon>
        <taxon>Mortierellaceae</taxon>
        <taxon>Modicella</taxon>
    </lineage>
</organism>
<evidence type="ECO:0000313" key="5">
    <source>
        <dbReference type="EMBL" id="KAG0000592.1"/>
    </source>
</evidence>
<feature type="compositionally biased region" description="Low complexity" evidence="4">
    <location>
        <begin position="299"/>
        <end position="320"/>
    </location>
</feature>
<dbReference type="InterPro" id="IPR019378">
    <property type="entry name" value="GDP-Fuc_O-FucTrfase"/>
</dbReference>
<dbReference type="OrthoDB" id="1882547at2759"/>
<feature type="region of interest" description="Disordered" evidence="4">
    <location>
        <begin position="53"/>
        <end position="78"/>
    </location>
</feature>
<feature type="compositionally biased region" description="Polar residues" evidence="4">
    <location>
        <begin position="253"/>
        <end position="266"/>
    </location>
</feature>
<keyword evidence="2" id="KW-0294">Fucose metabolism</keyword>
<comment type="caution">
    <text evidence="5">The sequence shown here is derived from an EMBL/GenBank/DDBJ whole genome shotgun (WGS) entry which is preliminary data.</text>
</comment>
<evidence type="ECO:0000256" key="4">
    <source>
        <dbReference type="SAM" id="MobiDB-lite"/>
    </source>
</evidence>
<dbReference type="Gene3D" id="3.40.50.11350">
    <property type="match status" value="1"/>
</dbReference>
<gene>
    <name evidence="5" type="ORF">BGZ65_004230</name>
</gene>
<evidence type="ECO:0000313" key="6">
    <source>
        <dbReference type="Proteomes" id="UP000749646"/>
    </source>
</evidence>
<dbReference type="Pfam" id="PF10250">
    <property type="entry name" value="O-FucT"/>
    <property type="match status" value="1"/>
</dbReference>
<evidence type="ECO:0000256" key="3">
    <source>
        <dbReference type="ARBA" id="ARBA00023277"/>
    </source>
</evidence>
<reference evidence="5" key="1">
    <citation type="journal article" date="2020" name="Fungal Divers.">
        <title>Resolving the Mortierellaceae phylogeny through synthesis of multi-gene phylogenetics and phylogenomics.</title>
        <authorList>
            <person name="Vandepol N."/>
            <person name="Liber J."/>
            <person name="Desiro A."/>
            <person name="Na H."/>
            <person name="Kennedy M."/>
            <person name="Barry K."/>
            <person name="Grigoriev I.V."/>
            <person name="Miller A.N."/>
            <person name="O'Donnell K."/>
            <person name="Stajich J.E."/>
            <person name="Bonito G."/>
        </authorList>
    </citation>
    <scope>NUCLEOTIDE SEQUENCE</scope>
    <source>
        <strain evidence="5">MES-2147</strain>
    </source>
</reference>
<keyword evidence="6" id="KW-1185">Reference proteome</keyword>
<sequence>MTDWDVFFDLNPLRRYVRILTRESMSMAHLADRFHLTMTEDEEADPLKAIAQVDSEASTEPEIKNRNEDNSDEEAEGGGEAALLDRVQNKFDVLRSSGDVLFFDDSNLYDYRFSENPGALESIRTKSKFGQEFTIDWLAQRPERLIHLGSIFGAGRVVIDSLESRAWQLMIRDQMILNTDVLQSTSQRIADKISGTIEQDHEDKQIYGRPFYPVKAGFVGIHIRMSDGHFSLAARDTIENIRQELKWQMGITNDNEGQYHGSSSDTGPIHRKQSRLSIEQCHSKALDHQRSLQERLQRQQEQQQQQQHSFSHSQSTSMRRSNGRFTPIYLATDAHQPRLNPIFDRLFETFSCIFTLDDFSEDLEPLHQYRNPEDGTLMAKFLIPMVDAMVVAKSAAFFGTPASTFSNYIQKQLRPAYTGLYD</sequence>
<name>A0A9P6STA9_9FUNG</name>
<evidence type="ECO:0000256" key="2">
    <source>
        <dbReference type="ARBA" id="ARBA00023253"/>
    </source>
</evidence>